<accession>A0A2P5BYR1</accession>
<dbReference type="Proteomes" id="UP000237105">
    <property type="component" value="Unassembled WGS sequence"/>
</dbReference>
<proteinExistence type="predicted"/>
<dbReference type="AlphaFoldDB" id="A0A2P5BYR1"/>
<comment type="caution">
    <text evidence="1">The sequence shown here is derived from an EMBL/GenBank/DDBJ whole genome shotgun (WGS) entry which is preliminary data.</text>
</comment>
<protein>
    <submittedName>
        <fullName evidence="1">Uncharacterized protein</fullName>
    </submittedName>
</protein>
<gene>
    <name evidence="1" type="ORF">PanWU01x14_198300</name>
</gene>
<name>A0A2P5BYR1_PARAD</name>
<evidence type="ECO:0000313" key="2">
    <source>
        <dbReference type="Proteomes" id="UP000237105"/>
    </source>
</evidence>
<evidence type="ECO:0000313" key="1">
    <source>
        <dbReference type="EMBL" id="PON53952.1"/>
    </source>
</evidence>
<feature type="non-terminal residue" evidence="1">
    <location>
        <position position="1"/>
    </location>
</feature>
<dbReference type="EMBL" id="JXTB01000200">
    <property type="protein sequence ID" value="PON53952.1"/>
    <property type="molecule type" value="Genomic_DNA"/>
</dbReference>
<sequence>ARFLQAKSQLYVTIIGTLATIQGWTTTDCKLESSPAILDLSLPLKSSESALMSI</sequence>
<reference evidence="2" key="1">
    <citation type="submission" date="2016-06" db="EMBL/GenBank/DDBJ databases">
        <title>Parallel loss of symbiosis genes in relatives of nitrogen-fixing non-legume Parasponia.</title>
        <authorList>
            <person name="Van Velzen R."/>
            <person name="Holmer R."/>
            <person name="Bu F."/>
            <person name="Rutten L."/>
            <person name="Van Zeijl A."/>
            <person name="Liu W."/>
            <person name="Santuari L."/>
            <person name="Cao Q."/>
            <person name="Sharma T."/>
            <person name="Shen D."/>
            <person name="Roswanjaya Y."/>
            <person name="Wardhani T."/>
            <person name="Kalhor M.S."/>
            <person name="Jansen J."/>
            <person name="Van den Hoogen J."/>
            <person name="Gungor B."/>
            <person name="Hartog M."/>
            <person name="Hontelez J."/>
            <person name="Verver J."/>
            <person name="Yang W.-C."/>
            <person name="Schijlen E."/>
            <person name="Repin R."/>
            <person name="Schilthuizen M."/>
            <person name="Schranz E."/>
            <person name="Heidstra R."/>
            <person name="Miyata K."/>
            <person name="Fedorova E."/>
            <person name="Kohlen W."/>
            <person name="Bisseling T."/>
            <person name="Smit S."/>
            <person name="Geurts R."/>
        </authorList>
    </citation>
    <scope>NUCLEOTIDE SEQUENCE [LARGE SCALE GENOMIC DNA]</scope>
    <source>
        <strain evidence="2">cv. WU1-14</strain>
    </source>
</reference>
<organism evidence="1 2">
    <name type="scientific">Parasponia andersonii</name>
    <name type="common">Sponia andersonii</name>
    <dbReference type="NCBI Taxonomy" id="3476"/>
    <lineage>
        <taxon>Eukaryota</taxon>
        <taxon>Viridiplantae</taxon>
        <taxon>Streptophyta</taxon>
        <taxon>Embryophyta</taxon>
        <taxon>Tracheophyta</taxon>
        <taxon>Spermatophyta</taxon>
        <taxon>Magnoliopsida</taxon>
        <taxon>eudicotyledons</taxon>
        <taxon>Gunneridae</taxon>
        <taxon>Pentapetalae</taxon>
        <taxon>rosids</taxon>
        <taxon>fabids</taxon>
        <taxon>Rosales</taxon>
        <taxon>Cannabaceae</taxon>
        <taxon>Parasponia</taxon>
    </lineage>
</organism>
<keyword evidence="2" id="KW-1185">Reference proteome</keyword>